<proteinExistence type="predicted"/>
<organism evidence="1 2">
    <name type="scientific">Campylobacter jejuni</name>
    <dbReference type="NCBI Taxonomy" id="197"/>
    <lineage>
        <taxon>Bacteria</taxon>
        <taxon>Pseudomonadati</taxon>
        <taxon>Campylobacterota</taxon>
        <taxon>Epsilonproteobacteria</taxon>
        <taxon>Campylobacterales</taxon>
        <taxon>Campylobacteraceae</taxon>
        <taxon>Campylobacter</taxon>
    </lineage>
</organism>
<dbReference type="Gene3D" id="3.30.420.240">
    <property type="match status" value="1"/>
</dbReference>
<reference evidence="1" key="1">
    <citation type="submission" date="2021-12" db="EMBL/GenBank/DDBJ databases">
        <title>Prevalence of phenicol resistance gene fexA in Campylobacter isolated from poultry supply chain.</title>
        <authorList>
            <person name="Tang B."/>
            <person name="Zheng X."/>
            <person name="Lin J."/>
            <person name="Lin R."/>
            <person name="Yang H."/>
            <person name="Shen Z."/>
            <person name="Xia F."/>
        </authorList>
    </citation>
    <scope>NUCLEOTIDE SEQUENCE</scope>
    <source>
        <strain evidence="1">CJHN2011004</strain>
    </source>
</reference>
<dbReference type="Proteomes" id="UP001199644">
    <property type="component" value="Unassembled WGS sequence"/>
</dbReference>
<dbReference type="AlphaFoldDB" id="A0AAW5ECH1"/>
<evidence type="ECO:0000313" key="2">
    <source>
        <dbReference type="Proteomes" id="UP001199644"/>
    </source>
</evidence>
<dbReference type="EMBL" id="JAJUOL010000006">
    <property type="protein sequence ID" value="MCH3851438.1"/>
    <property type="molecule type" value="Genomic_DNA"/>
</dbReference>
<gene>
    <name evidence="1" type="ORF">LZC39_04830</name>
</gene>
<sequence length="185" mass="21270">MKKCKARIFGGLDVARYGDDKSALAKRKGFVIYEIKKYSQLGTIELANKILAEYNQSEDKPKGIFIDTCGLGVGVYDVLLNYGLPVFEANSATSNEYLNKRAQMYFTFAKNLKHMELVKDEELKKDMRMIEYEYSDKGLLKIVSKEQLKKNYGKSPDVSDAVALTFFEKLYSRNNTNEDWSYDGW</sequence>
<accession>A0AAW5ECH1</accession>
<dbReference type="RefSeq" id="WP_233482251.1">
    <property type="nucleotide sequence ID" value="NZ_JAJUMH010000009.1"/>
</dbReference>
<evidence type="ECO:0000313" key="1">
    <source>
        <dbReference type="EMBL" id="MCH3851438.1"/>
    </source>
</evidence>
<name>A0AAW5ECH1_CAMJU</name>
<protein>
    <recommendedName>
        <fullName evidence="3">Terminase</fullName>
    </recommendedName>
</protein>
<comment type="caution">
    <text evidence="1">The sequence shown here is derived from an EMBL/GenBank/DDBJ whole genome shotgun (WGS) entry which is preliminary data.</text>
</comment>
<evidence type="ECO:0008006" key="3">
    <source>
        <dbReference type="Google" id="ProtNLM"/>
    </source>
</evidence>